<dbReference type="PANTHER" id="PTHR43289">
    <property type="entry name" value="MITOGEN-ACTIVATED PROTEIN KINASE KINASE KINASE 20-RELATED"/>
    <property type="match status" value="1"/>
</dbReference>
<proteinExistence type="predicted"/>
<dbReference type="Gene3D" id="1.10.510.10">
    <property type="entry name" value="Transferase(Phosphotransferase) domain 1"/>
    <property type="match status" value="1"/>
</dbReference>
<feature type="coiled-coil region" evidence="5">
    <location>
        <begin position="379"/>
        <end position="461"/>
    </location>
</feature>
<sequence>MSDLEEAYQQRDGDFRQFYQFDKLEEMAESSFPILDSLQISEQHYSEEEFITQGGEKKIFRVRDLLGDRYVALARPIHCETKNELESFLREARITSFLQHPNILSVHEMNLDAQGIPFFTMEFMNGQSLAEILEKLTKKDAKTLEEFPLNRLIDIFQKVCSALSYAHSKNILHLDIKPANIQVGEHGEVLLCDWGIAQIQTGVKIPESSGIDLSKITLDPQLLNDHTLVGAISGSPGFICPEKIHQKNKLSPASDIYAMGSLLYYLLSHQMAFSGSNEAIIQKTLKADFIKPSLSCNHAIPRSLEAICLKAMALDPKNRYQSIKHLEDDLELYRQGFPTLAQNANPLIYLKSWSRRHSKSLLLSSFFSLLIGFILFLAFEKINTERLQAITEKQRAEENLQLFKQQEAATRKNRQLYELENKLSALQADHFFETISNLYDLDNYTDATKRIKAINKHLEREHNQERLKILLAYKAGLYFVLQNYPDCIKTLDKINIQDSGKLKSLYDLSNIYVALIQDNKKLSSEQLESLTLRFPNHIQSMLYYTYYYHTMNSHRKPEENVKIAEALLNRINLLAPQTDRHIKLKKFKNDLYHLDLSHHEYRHLSMPIAVNRRRRNLLLTLHINQLDLSHTRFNDGSELIGYNLDELHIRGIKKISNLRIIATGRIKKIYHNLELSDQELLKTYPKVKFIRVSE</sequence>
<dbReference type="GO" id="GO:0016301">
    <property type="term" value="F:kinase activity"/>
    <property type="evidence" value="ECO:0007669"/>
    <property type="project" value="UniProtKB-KW"/>
</dbReference>
<reference evidence="8 9" key="1">
    <citation type="submission" date="2023-02" db="EMBL/GenBank/DDBJ databases">
        <title>Genome sequence of Lentisphaera profundi SAORIC-696.</title>
        <authorList>
            <person name="Kim e."/>
            <person name="Cho J.-C."/>
            <person name="Choi A."/>
            <person name="Kang I."/>
        </authorList>
    </citation>
    <scope>NUCLEOTIDE SEQUENCE [LARGE SCALE GENOMIC DNA]</scope>
    <source>
        <strain evidence="8 9">SAORIC-696</strain>
    </source>
</reference>
<name>A0ABY7VUZ1_9BACT</name>
<dbReference type="InterPro" id="IPR011009">
    <property type="entry name" value="Kinase-like_dom_sf"/>
</dbReference>
<gene>
    <name evidence="8" type="ORF">PQO03_01105</name>
</gene>
<protein>
    <submittedName>
        <fullName evidence="8">Serine/threonine-protein kinase</fullName>
    </submittedName>
</protein>
<feature type="domain" description="Protein kinase" evidence="7">
    <location>
        <begin position="45"/>
        <end position="333"/>
    </location>
</feature>
<evidence type="ECO:0000256" key="3">
    <source>
        <dbReference type="ARBA" id="ARBA00022777"/>
    </source>
</evidence>
<keyword evidence="6" id="KW-0812">Transmembrane</keyword>
<dbReference type="RefSeq" id="WP_274150629.1">
    <property type="nucleotide sequence ID" value="NZ_CP117811.1"/>
</dbReference>
<keyword evidence="6" id="KW-1133">Transmembrane helix</keyword>
<keyword evidence="2" id="KW-0547">Nucleotide-binding</keyword>
<dbReference type="SUPFAM" id="SSF56112">
    <property type="entry name" value="Protein kinase-like (PK-like)"/>
    <property type="match status" value="1"/>
</dbReference>
<evidence type="ECO:0000259" key="7">
    <source>
        <dbReference type="PROSITE" id="PS50011"/>
    </source>
</evidence>
<organism evidence="8 9">
    <name type="scientific">Lentisphaera profundi</name>
    <dbReference type="NCBI Taxonomy" id="1658616"/>
    <lineage>
        <taxon>Bacteria</taxon>
        <taxon>Pseudomonadati</taxon>
        <taxon>Lentisphaerota</taxon>
        <taxon>Lentisphaeria</taxon>
        <taxon>Lentisphaerales</taxon>
        <taxon>Lentisphaeraceae</taxon>
        <taxon>Lentisphaera</taxon>
    </lineage>
</organism>
<evidence type="ECO:0000313" key="9">
    <source>
        <dbReference type="Proteomes" id="UP001214250"/>
    </source>
</evidence>
<dbReference type="PROSITE" id="PS50011">
    <property type="entry name" value="PROTEIN_KINASE_DOM"/>
    <property type="match status" value="1"/>
</dbReference>
<feature type="transmembrane region" description="Helical" evidence="6">
    <location>
        <begin position="361"/>
        <end position="379"/>
    </location>
</feature>
<dbReference type="EMBL" id="CP117811">
    <property type="protein sequence ID" value="WDE96564.1"/>
    <property type="molecule type" value="Genomic_DNA"/>
</dbReference>
<evidence type="ECO:0000256" key="6">
    <source>
        <dbReference type="SAM" id="Phobius"/>
    </source>
</evidence>
<keyword evidence="3 8" id="KW-0418">Kinase</keyword>
<evidence type="ECO:0000256" key="2">
    <source>
        <dbReference type="ARBA" id="ARBA00022741"/>
    </source>
</evidence>
<dbReference type="CDD" id="cd14014">
    <property type="entry name" value="STKc_PknB_like"/>
    <property type="match status" value="1"/>
</dbReference>
<dbReference type="Pfam" id="PF00069">
    <property type="entry name" value="Pkinase"/>
    <property type="match status" value="1"/>
</dbReference>
<keyword evidence="6" id="KW-0472">Membrane</keyword>
<accession>A0ABY7VUZ1</accession>
<keyword evidence="5" id="KW-0175">Coiled coil</keyword>
<keyword evidence="1" id="KW-0808">Transferase</keyword>
<dbReference type="PANTHER" id="PTHR43289:SF6">
    <property type="entry name" value="SERINE_THREONINE-PROTEIN KINASE NEKL-3"/>
    <property type="match status" value="1"/>
</dbReference>
<evidence type="ECO:0000256" key="5">
    <source>
        <dbReference type="SAM" id="Coils"/>
    </source>
</evidence>
<dbReference type="InterPro" id="IPR000719">
    <property type="entry name" value="Prot_kinase_dom"/>
</dbReference>
<keyword evidence="9" id="KW-1185">Reference proteome</keyword>
<keyword evidence="4" id="KW-0067">ATP-binding</keyword>
<dbReference type="SMART" id="SM00220">
    <property type="entry name" value="S_TKc"/>
    <property type="match status" value="1"/>
</dbReference>
<dbReference type="Gene3D" id="3.30.200.20">
    <property type="entry name" value="Phosphorylase Kinase, domain 1"/>
    <property type="match status" value="1"/>
</dbReference>
<dbReference type="Proteomes" id="UP001214250">
    <property type="component" value="Chromosome 1"/>
</dbReference>
<evidence type="ECO:0000313" key="8">
    <source>
        <dbReference type="EMBL" id="WDE96564.1"/>
    </source>
</evidence>
<evidence type="ECO:0000256" key="4">
    <source>
        <dbReference type="ARBA" id="ARBA00022840"/>
    </source>
</evidence>
<evidence type="ECO:0000256" key="1">
    <source>
        <dbReference type="ARBA" id="ARBA00022679"/>
    </source>
</evidence>